<dbReference type="InterPro" id="IPR018060">
    <property type="entry name" value="HTH_AraC"/>
</dbReference>
<evidence type="ECO:0000256" key="3">
    <source>
        <dbReference type="ARBA" id="ARBA00023125"/>
    </source>
</evidence>
<evidence type="ECO:0000313" key="11">
    <source>
        <dbReference type="Proteomes" id="UP000824140"/>
    </source>
</evidence>
<feature type="domain" description="HTH araC/xylS-type" evidence="8">
    <location>
        <begin position="298"/>
        <end position="396"/>
    </location>
</feature>
<dbReference type="InterPro" id="IPR001789">
    <property type="entry name" value="Sig_transdc_resp-reg_receiver"/>
</dbReference>
<evidence type="ECO:0000256" key="2">
    <source>
        <dbReference type="ARBA" id="ARBA00023015"/>
    </source>
</evidence>
<dbReference type="SUPFAM" id="SSF46689">
    <property type="entry name" value="Homeodomain-like"/>
    <property type="match status" value="2"/>
</dbReference>
<dbReference type="InterPro" id="IPR018062">
    <property type="entry name" value="HTH_AraC-typ_CS"/>
</dbReference>
<reference evidence="10" key="2">
    <citation type="journal article" date="2021" name="PeerJ">
        <title>Extensive microbial diversity within the chicken gut microbiome revealed by metagenomics and culture.</title>
        <authorList>
            <person name="Gilroy R."/>
            <person name="Ravi A."/>
            <person name="Getino M."/>
            <person name="Pursley I."/>
            <person name="Horton D.L."/>
            <person name="Alikhan N.F."/>
            <person name="Baker D."/>
            <person name="Gharbi K."/>
            <person name="Hall N."/>
            <person name="Watson M."/>
            <person name="Adriaenssens E.M."/>
            <person name="Foster-Nyarko E."/>
            <person name="Jarju S."/>
            <person name="Secka A."/>
            <person name="Antonio M."/>
            <person name="Oren A."/>
            <person name="Chaudhuri R.R."/>
            <person name="La Ragione R."/>
            <person name="Hildebrand F."/>
            <person name="Pallen M.J."/>
        </authorList>
    </citation>
    <scope>NUCLEOTIDE SEQUENCE</scope>
    <source>
        <strain evidence="10">13766</strain>
    </source>
</reference>
<dbReference type="PANTHER" id="PTHR43280">
    <property type="entry name" value="ARAC-FAMILY TRANSCRIPTIONAL REGULATOR"/>
    <property type="match status" value="1"/>
</dbReference>
<dbReference type="InterPro" id="IPR009057">
    <property type="entry name" value="Homeodomain-like_sf"/>
</dbReference>
<name>A0A9D1G3V5_9FIRM</name>
<dbReference type="AlphaFoldDB" id="A0A9D1G3V5"/>
<sequence length="403" mass="44668">MLYRIMVVDDEILIAEGVAQMVREMEGWELDVENAFSARQALELAQKRRFDLIVLDVQMPGMNGLEMLRALRGGDNRAQVIFLTAYSDYSYMREAMQLGAFDYVLKIDGLKALRESVRRALTEHERALDEMAGRLRGLSQSDGRMREAAVREAFFRDEAGDARFLVIAGVCVNAPFPGGVEQRRAEIFLETSLCELLGAAAYSEPMGDGASLWLIRLAAETPPPGVEESIAQAAELAEKETGLIFNFSVGRACVARAEIAAAYARLVGRARISEREPVVLGESPDALLRADSPGDLLSTLKKYVRAHLGGDLSLSALAGILHVNASYLSRLFSRGCGQTLTEYVTDERMRAACALLRDTQWQIQEIAARVGFDSASYFTNVFRRRLGISPQKYREDARGGRRR</sequence>
<dbReference type="Pfam" id="PF00072">
    <property type="entry name" value="Response_reg"/>
    <property type="match status" value="1"/>
</dbReference>
<keyword evidence="3" id="KW-0238">DNA-binding</keyword>
<dbReference type="Gene3D" id="3.40.50.2300">
    <property type="match status" value="1"/>
</dbReference>
<evidence type="ECO:0000259" key="8">
    <source>
        <dbReference type="PROSITE" id="PS01124"/>
    </source>
</evidence>
<dbReference type="SMART" id="SM00342">
    <property type="entry name" value="HTH_ARAC"/>
    <property type="match status" value="1"/>
</dbReference>
<protein>
    <recommendedName>
        <fullName evidence="1">Stage 0 sporulation protein A homolog</fullName>
    </recommendedName>
</protein>
<keyword evidence="4" id="KW-0804">Transcription</keyword>
<feature type="modified residue" description="4-aspartylphosphate" evidence="6">
    <location>
        <position position="56"/>
    </location>
</feature>
<dbReference type="GO" id="GO:0043565">
    <property type="term" value="F:sequence-specific DNA binding"/>
    <property type="evidence" value="ECO:0007669"/>
    <property type="project" value="InterPro"/>
</dbReference>
<dbReference type="Proteomes" id="UP000824140">
    <property type="component" value="Unassembled WGS sequence"/>
</dbReference>
<keyword evidence="7" id="KW-0175">Coiled coil</keyword>
<feature type="coiled-coil region" evidence="7">
    <location>
        <begin position="107"/>
        <end position="134"/>
    </location>
</feature>
<dbReference type="CDD" id="cd17536">
    <property type="entry name" value="REC_YesN-like"/>
    <property type="match status" value="1"/>
</dbReference>
<dbReference type="PROSITE" id="PS00041">
    <property type="entry name" value="HTH_ARAC_FAMILY_1"/>
    <property type="match status" value="1"/>
</dbReference>
<evidence type="ECO:0000259" key="9">
    <source>
        <dbReference type="PROSITE" id="PS50110"/>
    </source>
</evidence>
<reference evidence="10" key="1">
    <citation type="submission" date="2020-10" db="EMBL/GenBank/DDBJ databases">
        <authorList>
            <person name="Gilroy R."/>
        </authorList>
    </citation>
    <scope>NUCLEOTIDE SEQUENCE</scope>
    <source>
        <strain evidence="10">13766</strain>
    </source>
</reference>
<feature type="domain" description="Response regulatory" evidence="9">
    <location>
        <begin position="4"/>
        <end position="121"/>
    </location>
</feature>
<comment type="function">
    <text evidence="5">May play the central regulatory role in sporulation. It may be an element of the effector pathway responsible for the activation of sporulation genes in response to nutritional stress. Spo0A may act in concert with spo0H (a sigma factor) to control the expression of some genes that are critical to the sporulation process.</text>
</comment>
<dbReference type="InterPro" id="IPR011006">
    <property type="entry name" value="CheY-like_superfamily"/>
</dbReference>
<dbReference type="EMBL" id="DVJN01000254">
    <property type="protein sequence ID" value="HIS93990.1"/>
    <property type="molecule type" value="Genomic_DNA"/>
</dbReference>
<proteinExistence type="predicted"/>
<comment type="caution">
    <text evidence="10">The sequence shown here is derived from an EMBL/GenBank/DDBJ whole genome shotgun (WGS) entry which is preliminary data.</text>
</comment>
<dbReference type="PROSITE" id="PS01124">
    <property type="entry name" value="HTH_ARAC_FAMILY_2"/>
    <property type="match status" value="1"/>
</dbReference>
<evidence type="ECO:0000256" key="7">
    <source>
        <dbReference type="SAM" id="Coils"/>
    </source>
</evidence>
<keyword evidence="2" id="KW-0805">Transcription regulation</keyword>
<dbReference type="GO" id="GO:0003700">
    <property type="term" value="F:DNA-binding transcription factor activity"/>
    <property type="evidence" value="ECO:0007669"/>
    <property type="project" value="InterPro"/>
</dbReference>
<organism evidence="10 11">
    <name type="scientific">Candidatus Alectryocaccomicrobium excrementavium</name>
    <dbReference type="NCBI Taxonomy" id="2840668"/>
    <lineage>
        <taxon>Bacteria</taxon>
        <taxon>Bacillati</taxon>
        <taxon>Bacillota</taxon>
        <taxon>Clostridia</taxon>
        <taxon>Candidatus Alectryocaccomicrobium</taxon>
    </lineage>
</organism>
<dbReference type="SMART" id="SM00448">
    <property type="entry name" value="REC"/>
    <property type="match status" value="1"/>
</dbReference>
<dbReference type="Pfam" id="PF12833">
    <property type="entry name" value="HTH_18"/>
    <property type="match status" value="1"/>
</dbReference>
<dbReference type="PROSITE" id="PS50110">
    <property type="entry name" value="RESPONSE_REGULATORY"/>
    <property type="match status" value="1"/>
</dbReference>
<evidence type="ECO:0000256" key="1">
    <source>
        <dbReference type="ARBA" id="ARBA00018672"/>
    </source>
</evidence>
<dbReference type="GO" id="GO:0000160">
    <property type="term" value="P:phosphorelay signal transduction system"/>
    <property type="evidence" value="ECO:0007669"/>
    <property type="project" value="InterPro"/>
</dbReference>
<accession>A0A9D1G3V5</accession>
<dbReference type="InterPro" id="IPR020449">
    <property type="entry name" value="Tscrpt_reg_AraC-type_HTH"/>
</dbReference>
<evidence type="ECO:0000256" key="4">
    <source>
        <dbReference type="ARBA" id="ARBA00023163"/>
    </source>
</evidence>
<evidence type="ECO:0000256" key="5">
    <source>
        <dbReference type="ARBA" id="ARBA00024867"/>
    </source>
</evidence>
<dbReference type="Gene3D" id="1.10.10.60">
    <property type="entry name" value="Homeodomain-like"/>
    <property type="match status" value="2"/>
</dbReference>
<evidence type="ECO:0000313" key="10">
    <source>
        <dbReference type="EMBL" id="HIS93990.1"/>
    </source>
</evidence>
<dbReference type="PANTHER" id="PTHR43280:SF28">
    <property type="entry name" value="HTH-TYPE TRANSCRIPTIONAL ACTIVATOR RHAS"/>
    <property type="match status" value="1"/>
</dbReference>
<dbReference type="SUPFAM" id="SSF52172">
    <property type="entry name" value="CheY-like"/>
    <property type="match status" value="1"/>
</dbReference>
<keyword evidence="6" id="KW-0597">Phosphoprotein</keyword>
<evidence type="ECO:0000256" key="6">
    <source>
        <dbReference type="PROSITE-ProRule" id="PRU00169"/>
    </source>
</evidence>
<dbReference type="PRINTS" id="PR00032">
    <property type="entry name" value="HTHARAC"/>
</dbReference>
<gene>
    <name evidence="10" type="ORF">IAA84_13335</name>
</gene>